<dbReference type="Pfam" id="PF11391">
    <property type="entry name" value="DUF2798"/>
    <property type="match status" value="2"/>
</dbReference>
<accession>A0ABT7V7W0</accession>
<dbReference type="RefSeq" id="WP_204673077.1">
    <property type="nucleotide sequence ID" value="NZ_JACJKQ010000012.1"/>
</dbReference>
<feature type="transmembrane region" description="Helical" evidence="1">
    <location>
        <begin position="88"/>
        <end position="108"/>
    </location>
</feature>
<evidence type="ECO:0000313" key="3">
    <source>
        <dbReference type="Proteomes" id="UP001529421"/>
    </source>
</evidence>
<evidence type="ECO:0000256" key="1">
    <source>
        <dbReference type="SAM" id="Phobius"/>
    </source>
</evidence>
<reference evidence="3" key="1">
    <citation type="submission" date="2023-06" db="EMBL/GenBank/DDBJ databases">
        <title>Identification and characterization of horizontal gene transfer across gut microbiota members of farm animals based on homology search.</title>
        <authorList>
            <person name="Zeman M."/>
            <person name="Kubasova T."/>
            <person name="Jahodarova E."/>
            <person name="Nykrynova M."/>
            <person name="Rychlik I."/>
        </authorList>
    </citation>
    <scope>NUCLEOTIDE SEQUENCE [LARGE SCALE GENOMIC DNA]</scope>
    <source>
        <strain evidence="3">154_Feed</strain>
    </source>
</reference>
<feature type="transmembrane region" description="Helical" evidence="1">
    <location>
        <begin position="9"/>
        <end position="29"/>
    </location>
</feature>
<reference evidence="2 3" key="2">
    <citation type="submission" date="2023-06" db="EMBL/GenBank/DDBJ databases">
        <authorList>
            <person name="Zeman M."/>
            <person name="Kubasova T."/>
            <person name="Jahodarova E."/>
            <person name="Nykrynova M."/>
            <person name="Rychlik I."/>
        </authorList>
    </citation>
    <scope>NUCLEOTIDE SEQUENCE [LARGE SCALE GENOMIC DNA]</scope>
    <source>
        <strain evidence="2 3">154_Feed</strain>
    </source>
</reference>
<sequence>MPTNKRESLIFTVIMCFCMVLGMSVYNVLRVHGWQPSLSVIVDAWVGFPPAYIVAMLLDVLVASRFAKWFAFRFLVTPGKSSQRAMTLAISTMMVFPMVFFMSLYGALEATTHTGALEMIPLVWLSNIPFNFVAALPLNLVVAGPVARWLFRRAFPVGTVLEEPAPAQAALDVR</sequence>
<comment type="caution">
    <text evidence="2">The sequence shown here is derived from an EMBL/GenBank/DDBJ whole genome shotgun (WGS) entry which is preliminary data.</text>
</comment>
<keyword evidence="1" id="KW-0472">Membrane</keyword>
<protein>
    <submittedName>
        <fullName evidence="2">DUF2798 domain-containing protein</fullName>
    </submittedName>
</protein>
<keyword evidence="1" id="KW-0812">Transmembrane</keyword>
<feature type="transmembrane region" description="Helical" evidence="1">
    <location>
        <begin position="49"/>
        <end position="67"/>
    </location>
</feature>
<dbReference type="InterPro" id="IPR021529">
    <property type="entry name" value="DUF2798"/>
</dbReference>
<gene>
    <name evidence="2" type="ORF">QUW28_03595</name>
</gene>
<keyword evidence="3" id="KW-1185">Reference proteome</keyword>
<keyword evidence="1" id="KW-1133">Transmembrane helix</keyword>
<organism evidence="2 3">
    <name type="scientific">Enorma phocaeensis</name>
    <dbReference type="NCBI Taxonomy" id="1871019"/>
    <lineage>
        <taxon>Bacteria</taxon>
        <taxon>Bacillati</taxon>
        <taxon>Actinomycetota</taxon>
        <taxon>Coriobacteriia</taxon>
        <taxon>Coriobacteriales</taxon>
        <taxon>Coriobacteriaceae</taxon>
        <taxon>Enorma</taxon>
    </lineage>
</organism>
<dbReference type="EMBL" id="JAUDDZ010000003">
    <property type="protein sequence ID" value="MDM8274586.1"/>
    <property type="molecule type" value="Genomic_DNA"/>
</dbReference>
<evidence type="ECO:0000313" key="2">
    <source>
        <dbReference type="EMBL" id="MDM8274586.1"/>
    </source>
</evidence>
<dbReference type="Proteomes" id="UP001529421">
    <property type="component" value="Unassembled WGS sequence"/>
</dbReference>
<feature type="transmembrane region" description="Helical" evidence="1">
    <location>
        <begin position="128"/>
        <end position="151"/>
    </location>
</feature>
<name>A0ABT7V7W0_9ACTN</name>
<proteinExistence type="predicted"/>